<evidence type="ECO:0000256" key="1">
    <source>
        <dbReference type="ARBA" id="ARBA00009477"/>
    </source>
</evidence>
<reference evidence="6 7" key="1">
    <citation type="submission" date="2021-05" db="EMBL/GenBank/DDBJ databases">
        <authorList>
            <person name="Zhang Z.D."/>
            <person name="Osman G."/>
        </authorList>
    </citation>
    <scope>NUCLEOTIDE SEQUENCE [LARGE SCALE GENOMIC DNA]</scope>
    <source>
        <strain evidence="6 7">KCTC 32217</strain>
    </source>
</reference>
<evidence type="ECO:0000313" key="7">
    <source>
        <dbReference type="Proteomes" id="UP001319104"/>
    </source>
</evidence>
<dbReference type="GO" id="GO:0060003">
    <property type="term" value="P:copper ion export"/>
    <property type="evidence" value="ECO:0007669"/>
    <property type="project" value="TreeGrafter"/>
</dbReference>
<dbReference type="InterPro" id="IPR058792">
    <property type="entry name" value="Beta-barrel_RND_2"/>
</dbReference>
<dbReference type="Gene3D" id="1.10.287.470">
    <property type="entry name" value="Helix hairpin bin"/>
    <property type="match status" value="1"/>
</dbReference>
<evidence type="ECO:0000256" key="3">
    <source>
        <dbReference type="SAM" id="Coils"/>
    </source>
</evidence>
<dbReference type="GO" id="GO:0015679">
    <property type="term" value="P:plasma membrane copper ion transport"/>
    <property type="evidence" value="ECO:0007669"/>
    <property type="project" value="TreeGrafter"/>
</dbReference>
<dbReference type="InterPro" id="IPR051909">
    <property type="entry name" value="MFP_Cation_Efflux"/>
</dbReference>
<dbReference type="Gene3D" id="2.40.50.100">
    <property type="match status" value="1"/>
</dbReference>
<dbReference type="InterPro" id="IPR058647">
    <property type="entry name" value="BSH_CzcB-like"/>
</dbReference>
<comment type="caution">
    <text evidence="6">The sequence shown here is derived from an EMBL/GenBank/DDBJ whole genome shotgun (WGS) entry which is preliminary data.</text>
</comment>
<accession>A0AAP2CIP6</accession>
<dbReference type="PANTHER" id="PTHR30097:SF4">
    <property type="entry name" value="SLR6042 PROTEIN"/>
    <property type="match status" value="1"/>
</dbReference>
<dbReference type="EMBL" id="JAHCMY010000013">
    <property type="protein sequence ID" value="MBS9525468.1"/>
    <property type="molecule type" value="Genomic_DNA"/>
</dbReference>
<dbReference type="RefSeq" id="WP_213946329.1">
    <property type="nucleotide sequence ID" value="NZ_JAHCMY010000013.1"/>
</dbReference>
<dbReference type="SUPFAM" id="SSF111369">
    <property type="entry name" value="HlyD-like secretion proteins"/>
    <property type="match status" value="1"/>
</dbReference>
<dbReference type="GO" id="GO:0016020">
    <property type="term" value="C:membrane"/>
    <property type="evidence" value="ECO:0007669"/>
    <property type="project" value="InterPro"/>
</dbReference>
<protein>
    <submittedName>
        <fullName evidence="6">Efflux RND transporter periplasmic adaptor subunit</fullName>
    </submittedName>
</protein>
<evidence type="ECO:0000259" key="4">
    <source>
        <dbReference type="Pfam" id="PF25954"/>
    </source>
</evidence>
<dbReference type="GO" id="GO:0022857">
    <property type="term" value="F:transmembrane transporter activity"/>
    <property type="evidence" value="ECO:0007669"/>
    <property type="project" value="InterPro"/>
</dbReference>
<evidence type="ECO:0000313" key="6">
    <source>
        <dbReference type="EMBL" id="MBS9525468.1"/>
    </source>
</evidence>
<dbReference type="AlphaFoldDB" id="A0AAP2CIP6"/>
<dbReference type="Gene3D" id="2.40.30.170">
    <property type="match status" value="1"/>
</dbReference>
<dbReference type="Proteomes" id="UP001319104">
    <property type="component" value="Unassembled WGS sequence"/>
</dbReference>
<keyword evidence="3" id="KW-0175">Coiled coil</keyword>
<dbReference type="InterPro" id="IPR006143">
    <property type="entry name" value="RND_pump_MFP"/>
</dbReference>
<name>A0AAP2CIP6_9BACT</name>
<gene>
    <name evidence="6" type="ORF">KI659_15740</name>
</gene>
<organism evidence="6 7">
    <name type="scientific">Litoribacter ruber</name>
    <dbReference type="NCBI Taxonomy" id="702568"/>
    <lineage>
        <taxon>Bacteria</taxon>
        <taxon>Pseudomonadati</taxon>
        <taxon>Bacteroidota</taxon>
        <taxon>Cytophagia</taxon>
        <taxon>Cytophagales</taxon>
        <taxon>Cyclobacteriaceae</taxon>
        <taxon>Litoribacter</taxon>
    </lineage>
</organism>
<comment type="similarity">
    <text evidence="1">Belongs to the membrane fusion protein (MFP) (TC 8.A.1) family.</text>
</comment>
<dbReference type="Pfam" id="PF25973">
    <property type="entry name" value="BSH_CzcB"/>
    <property type="match status" value="1"/>
</dbReference>
<feature type="domain" description="CzcB-like barrel-sandwich hybrid" evidence="5">
    <location>
        <begin position="77"/>
        <end position="219"/>
    </location>
</feature>
<evidence type="ECO:0000259" key="5">
    <source>
        <dbReference type="Pfam" id="PF25973"/>
    </source>
</evidence>
<feature type="coiled-coil region" evidence="3">
    <location>
        <begin position="126"/>
        <end position="170"/>
    </location>
</feature>
<evidence type="ECO:0000256" key="2">
    <source>
        <dbReference type="ARBA" id="ARBA00022448"/>
    </source>
</evidence>
<sequence>MKKYTYILLALSFCLACENRSADIDHHDDDMEEVTEVTFTARQVERLQIETGPMVKRPISSSISVNGILEVPPQHEAIITSIVNAHVSGITLIEGDRVKKGQVLAYLSHPDIIRLQSDYLDTYHRLALAEQELNRQQRLMEEEVGAGKTLQQTQANYRGLQATLSSKEGQLRLLGISTKQVQEGNLADRVAIRSPLDGSITAVHVKNGQSVQPETALMELINTDHIHIKLLVYEKDISRIQIGQEVSFRLRNGDRDRKAEVFSISQKFEQDSRALQVHAEIEGEHEGLVPGMYVKAQIIAAGDSALALPDAALVREGEMHYIFEKLEDAGGSLSFKAVPVETLGSFGGWTGVRLEEADAAPNRHFALNNGYHIWSEMKKGEVEDDH</sequence>
<keyword evidence="2" id="KW-0813">Transport</keyword>
<keyword evidence="7" id="KW-1185">Reference proteome</keyword>
<proteinExistence type="inferred from homology"/>
<dbReference type="GO" id="GO:0030313">
    <property type="term" value="C:cell envelope"/>
    <property type="evidence" value="ECO:0007669"/>
    <property type="project" value="TreeGrafter"/>
</dbReference>
<dbReference type="PANTHER" id="PTHR30097">
    <property type="entry name" value="CATION EFFLUX SYSTEM PROTEIN CUSB"/>
    <property type="match status" value="1"/>
</dbReference>
<feature type="domain" description="CusB-like beta-barrel" evidence="4">
    <location>
        <begin position="229"/>
        <end position="300"/>
    </location>
</feature>
<dbReference type="Pfam" id="PF25954">
    <property type="entry name" value="Beta-barrel_RND_2"/>
    <property type="match status" value="1"/>
</dbReference>
<dbReference type="NCBIfam" id="TIGR01730">
    <property type="entry name" value="RND_mfp"/>
    <property type="match status" value="1"/>
</dbReference>